<name>A0ACB5R875_9CLOT</name>
<keyword evidence="2" id="KW-1185">Reference proteome</keyword>
<sequence length="487" mass="55017">MAKLEDLKKIIDYNLGKIDISNDAKEQLRQRAHGAGSKRLLGARFRYTAAVAIISLICFVGFNIFDNKPVVVKANNLMQGISPTKVQVVSLDNKFIDATANFSIELFKKSINKDKNSVISPMSVYLALGMTGNGADRNTLKQFEFLLGNNKLSLDELNNYYYSFINSFSNIKAKEFKVSNSIWYGSKDELDVYKDFLQKNADYYGADAYNVDFNSNNTLNDINNWVKANTNNRIDKILDSIDRDAMMYLINTIYFNGQWEKQYSSKDIHNGAFYTNGIVPKPYVDNNMIQESQSSNTLNNDNSSVYLDFMNSEENKYLKDDMAEGFIKKYKGDKFSFVALLPNEGVDINKYIQSISGRKFVNILRNASDKKINVSIPKFKYDYDLNINEALKKMGFTDGLDSSKADFSKMAKESEGLFISKVIHKASIQVDELGTKAAASTVVEMKSAALKINLPKCIILNRPFVYAIVDNKTNLPIFMGTVLNPNK</sequence>
<gene>
    <name evidence="1" type="ORF">rsdtw13_06460</name>
</gene>
<organism evidence="1 2">
    <name type="scientific">Inconstantimicrobium mannanitabidum</name>
    <dbReference type="NCBI Taxonomy" id="1604901"/>
    <lineage>
        <taxon>Bacteria</taxon>
        <taxon>Bacillati</taxon>
        <taxon>Bacillota</taxon>
        <taxon>Clostridia</taxon>
        <taxon>Eubacteriales</taxon>
        <taxon>Clostridiaceae</taxon>
        <taxon>Inconstantimicrobium</taxon>
    </lineage>
</organism>
<comment type="caution">
    <text evidence="1">The sequence shown here is derived from an EMBL/GenBank/DDBJ whole genome shotgun (WGS) entry which is preliminary data.</text>
</comment>
<dbReference type="EMBL" id="BROD01000001">
    <property type="protein sequence ID" value="GKX65388.1"/>
    <property type="molecule type" value="Genomic_DNA"/>
</dbReference>
<proteinExistence type="predicted"/>
<protein>
    <submittedName>
        <fullName evidence="1">Serine proteinase inhibitor</fullName>
    </submittedName>
</protein>
<evidence type="ECO:0000313" key="2">
    <source>
        <dbReference type="Proteomes" id="UP001058074"/>
    </source>
</evidence>
<accession>A0ACB5R875</accession>
<reference evidence="1" key="1">
    <citation type="journal article" date="2025" name="Int. J. Syst. Evol. Microbiol.">
        <title>Inconstantimicrobium mannanitabidum sp. nov., a novel member of the family Clostridiaceae isolated from anoxic soil under the treatment of reductive soil disinfestation.</title>
        <authorList>
            <person name="Ueki A."/>
            <person name="Tonouchi A."/>
            <person name="Honma S."/>
            <person name="Kaku N."/>
            <person name="Ueki K."/>
        </authorList>
    </citation>
    <scope>NUCLEOTIDE SEQUENCE</scope>
    <source>
        <strain evidence="1">TW13</strain>
    </source>
</reference>
<evidence type="ECO:0000313" key="1">
    <source>
        <dbReference type="EMBL" id="GKX65388.1"/>
    </source>
</evidence>
<dbReference type="Proteomes" id="UP001058074">
    <property type="component" value="Unassembled WGS sequence"/>
</dbReference>